<dbReference type="InterPro" id="IPR020843">
    <property type="entry name" value="ER"/>
</dbReference>
<dbReference type="InterPro" id="IPR036291">
    <property type="entry name" value="NAD(P)-bd_dom_sf"/>
</dbReference>
<dbReference type="AlphaFoldDB" id="A0A518EY16"/>
<evidence type="ECO:0000313" key="5">
    <source>
        <dbReference type="EMBL" id="QDV08984.1"/>
    </source>
</evidence>
<dbReference type="EMBL" id="CP036434">
    <property type="protein sequence ID" value="QDV08984.1"/>
    <property type="molecule type" value="Genomic_DNA"/>
</dbReference>
<evidence type="ECO:0000259" key="4">
    <source>
        <dbReference type="SMART" id="SM00829"/>
    </source>
</evidence>
<evidence type="ECO:0000256" key="2">
    <source>
        <dbReference type="ARBA" id="ARBA00022833"/>
    </source>
</evidence>
<sequence>MTETVTALRLLGDELIVPAQGAGELTRNLAIEQIDLAEPGPGQVLVEPLFAGVCGSDNSASLGKANFSWVQRPRTLGHEFSARIVAFGPGAEGYAGLKVGDHICALAMRGCRDPRCRGCKRGRWNYCRRKQIFGFHRDGGLSTRTIIEVDRCLPLRAGITPLQGALIEPLSVVAQGVLRKCEIQPGMDVVVSGCGIMGLMAAELARAAGARVAVTGVERDREVRLKLAEERGFLPIAVSEDAPLHEQLAKGIDFLDGTRFGDDFDDGLCDVLIECSGAPPSLANAGLSVQPEGTICVIATYPCEVSFGATAFTRSGQSMRGVMGSSREDFDNAQILLQRGTFPVEAYTQVYPFASAMEAMSDSIQARTPKAVMSINP</sequence>
<keyword evidence="3 5" id="KW-0560">Oxidoreductase</keyword>
<organism evidence="5 6">
    <name type="scientific">Saltatorellus ferox</name>
    <dbReference type="NCBI Taxonomy" id="2528018"/>
    <lineage>
        <taxon>Bacteria</taxon>
        <taxon>Pseudomonadati</taxon>
        <taxon>Planctomycetota</taxon>
        <taxon>Planctomycetia</taxon>
        <taxon>Planctomycetia incertae sedis</taxon>
        <taxon>Saltatorellus</taxon>
    </lineage>
</organism>
<proteinExistence type="predicted"/>
<dbReference type="GO" id="GO:0046872">
    <property type="term" value="F:metal ion binding"/>
    <property type="evidence" value="ECO:0007669"/>
    <property type="project" value="UniProtKB-KW"/>
</dbReference>
<dbReference type="InterPro" id="IPR011032">
    <property type="entry name" value="GroES-like_sf"/>
</dbReference>
<dbReference type="InterPro" id="IPR050129">
    <property type="entry name" value="Zn_alcohol_dh"/>
</dbReference>
<feature type="domain" description="Enoyl reductase (ER)" evidence="4">
    <location>
        <begin position="24"/>
        <end position="373"/>
    </location>
</feature>
<dbReference type="InterPro" id="IPR013154">
    <property type="entry name" value="ADH-like_N"/>
</dbReference>
<dbReference type="Gene3D" id="3.40.50.720">
    <property type="entry name" value="NAD(P)-binding Rossmann-like Domain"/>
    <property type="match status" value="1"/>
</dbReference>
<dbReference type="OrthoDB" id="239596at2"/>
<dbReference type="SUPFAM" id="SSF50129">
    <property type="entry name" value="GroES-like"/>
    <property type="match status" value="1"/>
</dbReference>
<name>A0A518EY16_9BACT</name>
<keyword evidence="6" id="KW-1185">Reference proteome</keyword>
<dbReference type="GO" id="GO:0016491">
    <property type="term" value="F:oxidoreductase activity"/>
    <property type="evidence" value="ECO:0007669"/>
    <property type="project" value="UniProtKB-KW"/>
</dbReference>
<dbReference type="Gene3D" id="3.90.180.10">
    <property type="entry name" value="Medium-chain alcohol dehydrogenases, catalytic domain"/>
    <property type="match status" value="1"/>
</dbReference>
<evidence type="ECO:0000256" key="3">
    <source>
        <dbReference type="ARBA" id="ARBA00023002"/>
    </source>
</evidence>
<dbReference type="InterPro" id="IPR013149">
    <property type="entry name" value="ADH-like_C"/>
</dbReference>
<gene>
    <name evidence="5" type="primary">yjjN</name>
    <name evidence="5" type="ORF">Poly30_45400</name>
</gene>
<protein>
    <submittedName>
        <fullName evidence="5">L-galactonate oxidoreductase</fullName>
        <ecNumber evidence="5">1.1.1.-</ecNumber>
    </submittedName>
</protein>
<dbReference type="PANTHER" id="PTHR43401">
    <property type="entry name" value="L-THREONINE 3-DEHYDROGENASE"/>
    <property type="match status" value="1"/>
</dbReference>
<dbReference type="Proteomes" id="UP000320390">
    <property type="component" value="Chromosome"/>
</dbReference>
<reference evidence="5 6" key="1">
    <citation type="submission" date="2019-02" db="EMBL/GenBank/DDBJ databases">
        <title>Deep-cultivation of Planctomycetes and their phenomic and genomic characterization uncovers novel biology.</title>
        <authorList>
            <person name="Wiegand S."/>
            <person name="Jogler M."/>
            <person name="Boedeker C."/>
            <person name="Pinto D."/>
            <person name="Vollmers J."/>
            <person name="Rivas-Marin E."/>
            <person name="Kohn T."/>
            <person name="Peeters S.H."/>
            <person name="Heuer A."/>
            <person name="Rast P."/>
            <person name="Oberbeckmann S."/>
            <person name="Bunk B."/>
            <person name="Jeske O."/>
            <person name="Meyerdierks A."/>
            <person name="Storesund J.E."/>
            <person name="Kallscheuer N."/>
            <person name="Luecker S."/>
            <person name="Lage O.M."/>
            <person name="Pohl T."/>
            <person name="Merkel B.J."/>
            <person name="Hornburger P."/>
            <person name="Mueller R.-W."/>
            <person name="Bruemmer F."/>
            <person name="Labrenz M."/>
            <person name="Spormann A.M."/>
            <person name="Op den Camp H."/>
            <person name="Overmann J."/>
            <person name="Amann R."/>
            <person name="Jetten M.S.M."/>
            <person name="Mascher T."/>
            <person name="Medema M.H."/>
            <person name="Devos D.P."/>
            <person name="Kaster A.-K."/>
            <person name="Ovreas L."/>
            <person name="Rohde M."/>
            <person name="Galperin M.Y."/>
            <person name="Jogler C."/>
        </authorList>
    </citation>
    <scope>NUCLEOTIDE SEQUENCE [LARGE SCALE GENOMIC DNA]</scope>
    <source>
        <strain evidence="5 6">Poly30</strain>
    </source>
</reference>
<dbReference type="PANTHER" id="PTHR43401:SF2">
    <property type="entry name" value="L-THREONINE 3-DEHYDROGENASE"/>
    <property type="match status" value="1"/>
</dbReference>
<evidence type="ECO:0000256" key="1">
    <source>
        <dbReference type="ARBA" id="ARBA00022723"/>
    </source>
</evidence>
<dbReference type="SMART" id="SM00829">
    <property type="entry name" value="PKS_ER"/>
    <property type="match status" value="1"/>
</dbReference>
<dbReference type="Pfam" id="PF08240">
    <property type="entry name" value="ADH_N"/>
    <property type="match status" value="1"/>
</dbReference>
<dbReference type="RefSeq" id="WP_145202586.1">
    <property type="nucleotide sequence ID" value="NZ_CP036434.1"/>
</dbReference>
<keyword evidence="1" id="KW-0479">Metal-binding</keyword>
<dbReference type="Pfam" id="PF00107">
    <property type="entry name" value="ADH_zinc_N"/>
    <property type="match status" value="1"/>
</dbReference>
<dbReference type="SUPFAM" id="SSF51735">
    <property type="entry name" value="NAD(P)-binding Rossmann-fold domains"/>
    <property type="match status" value="1"/>
</dbReference>
<evidence type="ECO:0000313" key="6">
    <source>
        <dbReference type="Proteomes" id="UP000320390"/>
    </source>
</evidence>
<dbReference type="EC" id="1.1.1.-" evidence="5"/>
<accession>A0A518EY16</accession>
<keyword evidence="2" id="KW-0862">Zinc</keyword>